<gene>
    <name evidence="1" type="ORF">H0A36_04600</name>
</gene>
<proteinExistence type="predicted"/>
<dbReference type="RefSeq" id="WP_180567309.1">
    <property type="nucleotide sequence ID" value="NZ_JACCKB010000004.1"/>
</dbReference>
<accession>A0A853I3I5</accession>
<protein>
    <submittedName>
        <fullName evidence="1">DUF4845 domain-containing protein</fullName>
    </submittedName>
</protein>
<evidence type="ECO:0000313" key="1">
    <source>
        <dbReference type="EMBL" id="NYZ65278.1"/>
    </source>
</evidence>
<dbReference type="InterPro" id="IPR032314">
    <property type="entry name" value="DUF4845"/>
</dbReference>
<dbReference type="AlphaFoldDB" id="A0A853I3I5"/>
<keyword evidence="2" id="KW-1185">Reference proteome</keyword>
<organism evidence="1 2">
    <name type="scientific">Spartinivicinus marinus</name>
    <dbReference type="NCBI Taxonomy" id="2994442"/>
    <lineage>
        <taxon>Bacteria</taxon>
        <taxon>Pseudomonadati</taxon>
        <taxon>Pseudomonadota</taxon>
        <taxon>Gammaproteobacteria</taxon>
        <taxon>Oceanospirillales</taxon>
        <taxon>Zooshikellaceae</taxon>
        <taxon>Spartinivicinus</taxon>
    </lineage>
</organism>
<sequence>MKLKKSQLGLTAFGWFLALCVGGFVVVTVMKLAPIYIDNYAIQNIFDSLDDRPDIAKASPRKVRDYISKGFTTNMIRDVHIKDVVVKKEGGFLTASLKYEKREHLVKNIDLVLTFENSWKIKAE</sequence>
<dbReference type="Pfam" id="PF16137">
    <property type="entry name" value="DUF4845"/>
    <property type="match status" value="1"/>
</dbReference>
<dbReference type="Proteomes" id="UP000569732">
    <property type="component" value="Unassembled WGS sequence"/>
</dbReference>
<dbReference type="EMBL" id="JACCKB010000004">
    <property type="protein sequence ID" value="NYZ65278.1"/>
    <property type="molecule type" value="Genomic_DNA"/>
</dbReference>
<evidence type="ECO:0000313" key="2">
    <source>
        <dbReference type="Proteomes" id="UP000569732"/>
    </source>
</evidence>
<comment type="caution">
    <text evidence="1">The sequence shown here is derived from an EMBL/GenBank/DDBJ whole genome shotgun (WGS) entry which is preliminary data.</text>
</comment>
<reference evidence="1 2" key="1">
    <citation type="submission" date="2020-07" db="EMBL/GenBank/DDBJ databases">
        <title>Endozoicomonas sp. nov., isolated from sediment.</title>
        <authorList>
            <person name="Gu T."/>
        </authorList>
    </citation>
    <scope>NUCLEOTIDE SEQUENCE [LARGE SCALE GENOMIC DNA]</scope>
    <source>
        <strain evidence="1 2">SM1973</strain>
    </source>
</reference>
<name>A0A853I3I5_9GAMM</name>